<organism evidence="2 3">
    <name type="scientific">Clostridium cavendishii DSM 21758</name>
    <dbReference type="NCBI Taxonomy" id="1121302"/>
    <lineage>
        <taxon>Bacteria</taxon>
        <taxon>Bacillati</taxon>
        <taxon>Bacillota</taxon>
        <taxon>Clostridia</taxon>
        <taxon>Eubacteriales</taxon>
        <taxon>Clostridiaceae</taxon>
        <taxon>Clostridium</taxon>
    </lineage>
</organism>
<proteinExistence type="predicted"/>
<dbReference type="Pfam" id="PF18812">
    <property type="entry name" value="PBECR3"/>
    <property type="match status" value="1"/>
</dbReference>
<feature type="domain" description="Phage-Barnase-EndoU-ColicinE5/D-RelE like nuclease 3" evidence="1">
    <location>
        <begin position="9"/>
        <end position="117"/>
    </location>
</feature>
<reference evidence="2 3" key="1">
    <citation type="submission" date="2016-11" db="EMBL/GenBank/DDBJ databases">
        <authorList>
            <person name="Jaros S."/>
            <person name="Januszkiewicz K."/>
            <person name="Wedrychowicz H."/>
        </authorList>
    </citation>
    <scope>NUCLEOTIDE SEQUENCE [LARGE SCALE GENOMIC DNA]</scope>
    <source>
        <strain evidence="2 3">DSM 21758</strain>
    </source>
</reference>
<accession>A0A1M6CC62</accession>
<evidence type="ECO:0000313" key="2">
    <source>
        <dbReference type="EMBL" id="SHI58463.1"/>
    </source>
</evidence>
<evidence type="ECO:0000313" key="3">
    <source>
        <dbReference type="Proteomes" id="UP000184310"/>
    </source>
</evidence>
<dbReference type="RefSeq" id="WP_072984831.1">
    <property type="nucleotide sequence ID" value="NZ_FQZB01000004.1"/>
</dbReference>
<name>A0A1M6CC62_9CLOT</name>
<dbReference type="InterPro" id="IPR041301">
    <property type="entry name" value="PBECR3"/>
</dbReference>
<sequence length="131" mass="15159">MANDKKSYKIVGEINKELAQTAEFEYYGEVYMSPGVIKHIMKKHKNNLEDYVTNNIIDYIKLIIRKPDFVGKHPKKVGTSIELVKKIEQNLLLAIDVDLDEHYIYVASLYPITEAKLISRISSGRVKKFKK</sequence>
<dbReference type="AlphaFoldDB" id="A0A1M6CC62"/>
<dbReference type="STRING" id="1121302.SAMN02745163_00428"/>
<dbReference type="OrthoDB" id="1683148at2"/>
<keyword evidence="3" id="KW-1185">Reference proteome</keyword>
<dbReference type="Proteomes" id="UP000184310">
    <property type="component" value="Unassembled WGS sequence"/>
</dbReference>
<gene>
    <name evidence="2" type="ORF">SAMN02745163_00428</name>
</gene>
<dbReference type="EMBL" id="FQZB01000004">
    <property type="protein sequence ID" value="SHI58463.1"/>
    <property type="molecule type" value="Genomic_DNA"/>
</dbReference>
<evidence type="ECO:0000259" key="1">
    <source>
        <dbReference type="Pfam" id="PF18812"/>
    </source>
</evidence>
<protein>
    <recommendedName>
        <fullName evidence="1">Phage-Barnase-EndoU-ColicinE5/D-RelE like nuclease 3 domain-containing protein</fullName>
    </recommendedName>
</protein>